<keyword evidence="2" id="KW-1185">Reference proteome</keyword>
<accession>A0AAN9NYV8</accession>
<evidence type="ECO:0000313" key="2">
    <source>
        <dbReference type="Proteomes" id="UP001386955"/>
    </source>
</evidence>
<comment type="caution">
    <text evidence="1">The sequence shown here is derived from an EMBL/GenBank/DDBJ whole genome shotgun (WGS) entry which is preliminary data.</text>
</comment>
<sequence length="166" mass="18582">MEKFVRNMLLTGVSGILLSMRFLNYSSVTQLYNKDKSFTLKSEFLSHSLFSCVVREKTVPQKTFTENMKKGLSFVLLILLIHYNVVKGKNCDTEDCLIGYDLDSEFSFGSHVARMLYDVSQSVSGKTGNSNNQAVNCPQSNNYRSCLPSQNGGGPNQNCGQYTRNC</sequence>
<dbReference type="AlphaFoldDB" id="A0AAN9NYV8"/>
<evidence type="ECO:0000313" key="1">
    <source>
        <dbReference type="EMBL" id="KAK7381235.1"/>
    </source>
</evidence>
<name>A0AAN9NYV8_PSOTE</name>
<reference evidence="1 2" key="1">
    <citation type="submission" date="2024-01" db="EMBL/GenBank/DDBJ databases">
        <title>The genomes of 5 underutilized Papilionoideae crops provide insights into root nodulation and disease resistanc.</title>
        <authorList>
            <person name="Jiang F."/>
        </authorList>
    </citation>
    <scope>NUCLEOTIDE SEQUENCE [LARGE SCALE GENOMIC DNA]</scope>
    <source>
        <strain evidence="1">DUOXIRENSHENG_FW03</strain>
        <tissue evidence="1">Leaves</tissue>
    </source>
</reference>
<organism evidence="1 2">
    <name type="scientific">Psophocarpus tetragonolobus</name>
    <name type="common">Winged bean</name>
    <name type="synonym">Dolichos tetragonolobus</name>
    <dbReference type="NCBI Taxonomy" id="3891"/>
    <lineage>
        <taxon>Eukaryota</taxon>
        <taxon>Viridiplantae</taxon>
        <taxon>Streptophyta</taxon>
        <taxon>Embryophyta</taxon>
        <taxon>Tracheophyta</taxon>
        <taxon>Spermatophyta</taxon>
        <taxon>Magnoliopsida</taxon>
        <taxon>eudicotyledons</taxon>
        <taxon>Gunneridae</taxon>
        <taxon>Pentapetalae</taxon>
        <taxon>rosids</taxon>
        <taxon>fabids</taxon>
        <taxon>Fabales</taxon>
        <taxon>Fabaceae</taxon>
        <taxon>Papilionoideae</taxon>
        <taxon>50 kb inversion clade</taxon>
        <taxon>NPAAA clade</taxon>
        <taxon>indigoferoid/millettioid clade</taxon>
        <taxon>Phaseoleae</taxon>
        <taxon>Psophocarpus</taxon>
    </lineage>
</organism>
<dbReference type="EMBL" id="JAYMYS010000009">
    <property type="protein sequence ID" value="KAK7381235.1"/>
    <property type="molecule type" value="Genomic_DNA"/>
</dbReference>
<gene>
    <name evidence="1" type="ORF">VNO78_33766</name>
</gene>
<proteinExistence type="predicted"/>
<protein>
    <submittedName>
        <fullName evidence="1">Uncharacterized protein</fullName>
    </submittedName>
</protein>
<dbReference type="Proteomes" id="UP001386955">
    <property type="component" value="Unassembled WGS sequence"/>
</dbReference>